<evidence type="ECO:0000313" key="8">
    <source>
        <dbReference type="EMBL" id="ALG12117.1"/>
    </source>
</evidence>
<keyword evidence="6" id="KW-0067">ATP-binding</keyword>
<dbReference type="SUPFAM" id="SSF56112">
    <property type="entry name" value="Protein kinase-like (PK-like)"/>
    <property type="match status" value="1"/>
</dbReference>
<dbReference type="PROSITE" id="PS50011">
    <property type="entry name" value="PROTEIN_KINASE_DOM"/>
    <property type="match status" value="1"/>
</dbReference>
<evidence type="ECO:0000256" key="4">
    <source>
        <dbReference type="ARBA" id="ARBA00022741"/>
    </source>
</evidence>
<evidence type="ECO:0000256" key="6">
    <source>
        <dbReference type="ARBA" id="ARBA00022840"/>
    </source>
</evidence>
<reference evidence="8 9" key="1">
    <citation type="submission" date="2015-07" db="EMBL/GenBank/DDBJ databases">
        <title>Genome sequencing of Kibdelosporangium phytohabitans.</title>
        <authorList>
            <person name="Qin S."/>
            <person name="Xing K."/>
        </authorList>
    </citation>
    <scope>NUCLEOTIDE SEQUENCE [LARGE SCALE GENOMIC DNA]</scope>
    <source>
        <strain evidence="8 9">KLBMP1111</strain>
    </source>
</reference>
<keyword evidence="4" id="KW-0547">Nucleotide-binding</keyword>
<dbReference type="EMBL" id="CP012752">
    <property type="protein sequence ID" value="ALG12117.1"/>
    <property type="molecule type" value="Genomic_DNA"/>
</dbReference>
<dbReference type="EC" id="2.7.11.1" evidence="1"/>
<evidence type="ECO:0000259" key="7">
    <source>
        <dbReference type="PROSITE" id="PS50011"/>
    </source>
</evidence>
<dbReference type="STRING" id="860235.AOZ06_39310"/>
<protein>
    <recommendedName>
        <fullName evidence="1">non-specific serine/threonine protein kinase</fullName>
        <ecNumber evidence="1">2.7.11.1</ecNumber>
    </recommendedName>
</protein>
<dbReference type="Gene3D" id="1.10.510.10">
    <property type="entry name" value="Transferase(Phosphotransferase) domain 1"/>
    <property type="match status" value="1"/>
</dbReference>
<keyword evidence="9" id="KW-1185">Reference proteome</keyword>
<evidence type="ECO:0000256" key="3">
    <source>
        <dbReference type="ARBA" id="ARBA00022679"/>
    </source>
</evidence>
<evidence type="ECO:0000256" key="2">
    <source>
        <dbReference type="ARBA" id="ARBA00022527"/>
    </source>
</evidence>
<organism evidence="8 9">
    <name type="scientific">Kibdelosporangium phytohabitans</name>
    <dbReference type="NCBI Taxonomy" id="860235"/>
    <lineage>
        <taxon>Bacteria</taxon>
        <taxon>Bacillati</taxon>
        <taxon>Actinomycetota</taxon>
        <taxon>Actinomycetes</taxon>
        <taxon>Pseudonocardiales</taxon>
        <taxon>Pseudonocardiaceae</taxon>
        <taxon>Kibdelosporangium</taxon>
    </lineage>
</organism>
<dbReference type="KEGG" id="kphy:AOZ06_39310"/>
<keyword evidence="5" id="KW-0418">Kinase</keyword>
<dbReference type="GO" id="GO:0005524">
    <property type="term" value="F:ATP binding"/>
    <property type="evidence" value="ECO:0007669"/>
    <property type="project" value="UniProtKB-KW"/>
</dbReference>
<evidence type="ECO:0000256" key="1">
    <source>
        <dbReference type="ARBA" id="ARBA00012513"/>
    </source>
</evidence>
<dbReference type="PANTHER" id="PTHR43289:SF6">
    <property type="entry name" value="SERINE_THREONINE-PROTEIN KINASE NEKL-3"/>
    <property type="match status" value="1"/>
</dbReference>
<accession>A0A0N9I7I6</accession>
<dbReference type="InterPro" id="IPR000719">
    <property type="entry name" value="Prot_kinase_dom"/>
</dbReference>
<gene>
    <name evidence="8" type="ORF">AOZ06_39310</name>
</gene>
<keyword evidence="3" id="KW-0808">Transferase</keyword>
<proteinExistence type="predicted"/>
<evidence type="ECO:0000256" key="5">
    <source>
        <dbReference type="ARBA" id="ARBA00022777"/>
    </source>
</evidence>
<evidence type="ECO:0000313" key="9">
    <source>
        <dbReference type="Proteomes" id="UP000063699"/>
    </source>
</evidence>
<dbReference type="AlphaFoldDB" id="A0A0N9I7I6"/>
<keyword evidence="2" id="KW-0723">Serine/threonine-protein kinase</keyword>
<dbReference type="PANTHER" id="PTHR43289">
    <property type="entry name" value="MITOGEN-ACTIVATED PROTEIN KINASE KINASE KINASE 20-RELATED"/>
    <property type="match status" value="1"/>
</dbReference>
<feature type="domain" description="Protein kinase" evidence="7">
    <location>
        <begin position="15"/>
        <end position="258"/>
    </location>
</feature>
<dbReference type="InterPro" id="IPR011009">
    <property type="entry name" value="Kinase-like_dom_sf"/>
</dbReference>
<name>A0A0N9I7I6_9PSEU</name>
<dbReference type="SMART" id="SM00220">
    <property type="entry name" value="S_TKc"/>
    <property type="match status" value="1"/>
</dbReference>
<sequence length="640" mass="65334">MRANVPGEVMVIPGYPVVEQLDEDPVATTYLVGDDGTAVLTLGKHPLAPDGRTAFRQWANALSGIAEGPGIARVHAADITASSEPFLVVSTGDVLADVLQDQGPLPLATAHEYAVALADGLARAHAADLFHGTVQPATVLVMDGGAALAGFGAVAPGLTVATAADAYTPPEHLPDAFVQRAVASAAGDVYQLALTFFVAIGGVLPWESNPLDLGARTTPLTGTPGVDGGLVDLLRAAAAPDPALRPTAEQFRDQLAALRVAGESADRVIPPGLLAGRGVRRVGRRTATLVALAGGTVSAATTVLMGQSAATVPASAPAGAPAAAIPAAAPTIPVVAAPAATVAATTSITKVVVITALTVVVGGGAGIAIPQVFGSGPCDSVVGDRSGNTVLVDSAKFLNTKGYGFTVHYGKEIDAEGASDPAARRASVVLKPPGKYVGEIRLSGDDLAMTGPVAGTPPGQWKHQKVTSNMVARTVLAVPETISTVLGKAEQVQRDGCTFTGRVEQGRVEATIEETAGDLRSLRVDRLDLDLRITAATPPAEMPPAPAPPSRTNLTGRWEKGDVWLLINSQGSAFGIMRSSQPICSGRFSGTGTKVDATIDCLPGTARTRRSRLRVDLADNQNVVVSGSPEFAGTYRLAQS</sequence>
<dbReference type="Proteomes" id="UP000063699">
    <property type="component" value="Chromosome"/>
</dbReference>
<dbReference type="GO" id="GO:0004674">
    <property type="term" value="F:protein serine/threonine kinase activity"/>
    <property type="evidence" value="ECO:0007669"/>
    <property type="project" value="UniProtKB-KW"/>
</dbReference>